<evidence type="ECO:0000256" key="1">
    <source>
        <dbReference type="SAM" id="Phobius"/>
    </source>
</evidence>
<proteinExistence type="predicted"/>
<evidence type="ECO:0000313" key="2">
    <source>
        <dbReference type="EMBL" id="APR99320.1"/>
    </source>
</evidence>
<sequence length="409" mass="46406">MQLIDTIKPRWVNGRWVFFGVVIGGLYGFTEPLVGGIDVRLSPLLRGGVVVDEGIRGMTIGPIENSSHMQEGYGSPAFARALDELSAIGVSWIALTPFGRVADGSGGGIDWTFEKPFEQNQQDIRRAIRMAHAHHLKVMLVPHLWVESGEWRALINPKTEEKWKAWISSYRRFVLAWAALAEESQVEMFSAGVELRSWVTTGWASYFIDLLHEIRSTYRGLVTYSANWDDVEQTSILGELDVIGINAFYPLAEQEGADLHALQQGAEQVHEQVRRLAEQWQRPVLFTELGYATRTDPAIKPWEWPEAMQRVTVDEQGQADAYRAILAPLLEEPLFAGFFVWRVYSDPENASEEPEWGFSPRGKLAEGVIRDAFVSLWACDQRRLKQWHVPVELPGIYPYPWPFEDIPSP</sequence>
<dbReference type="Gene3D" id="3.20.20.80">
    <property type="entry name" value="Glycosidases"/>
    <property type="match status" value="1"/>
</dbReference>
<keyword evidence="1" id="KW-0812">Transmembrane</keyword>
<dbReference type="KEGG" id="pabo:BCY86_00490"/>
<dbReference type="OrthoDB" id="9803927at2"/>
<feature type="transmembrane region" description="Helical" evidence="1">
    <location>
        <begin position="12"/>
        <end position="30"/>
    </location>
</feature>
<dbReference type="Pfam" id="PF22612">
    <property type="entry name" value="GH113"/>
    <property type="match status" value="1"/>
</dbReference>
<evidence type="ECO:0008006" key="4">
    <source>
        <dbReference type="Google" id="ProtNLM"/>
    </source>
</evidence>
<organism evidence="2 3">
    <name type="scientific">Pajaroellobacter abortibovis</name>
    <dbReference type="NCBI Taxonomy" id="1882918"/>
    <lineage>
        <taxon>Bacteria</taxon>
        <taxon>Pseudomonadati</taxon>
        <taxon>Myxococcota</taxon>
        <taxon>Polyangia</taxon>
        <taxon>Polyangiales</taxon>
        <taxon>Polyangiaceae</taxon>
    </lineage>
</organism>
<name>A0A1L6MUX6_9BACT</name>
<dbReference type="AlphaFoldDB" id="A0A1L6MUX6"/>
<dbReference type="InterPro" id="IPR017853">
    <property type="entry name" value="GH"/>
</dbReference>
<keyword evidence="3" id="KW-1185">Reference proteome</keyword>
<dbReference type="InterPro" id="IPR055151">
    <property type="entry name" value="GH113"/>
</dbReference>
<dbReference type="RefSeq" id="WP_075275953.1">
    <property type="nucleotide sequence ID" value="NZ_CP016908.1"/>
</dbReference>
<keyword evidence="1" id="KW-0472">Membrane</keyword>
<protein>
    <recommendedName>
        <fullName evidence="4">Glycoside hydrolase family 5 domain-containing protein</fullName>
    </recommendedName>
</protein>
<dbReference type="SUPFAM" id="SSF51445">
    <property type="entry name" value="(Trans)glycosidases"/>
    <property type="match status" value="1"/>
</dbReference>
<keyword evidence="1" id="KW-1133">Transmembrane helix</keyword>
<reference evidence="2 3" key="1">
    <citation type="submission" date="2016-08" db="EMBL/GenBank/DDBJ databases">
        <title>Identification and validation of antigenic proteins from Pajaroellobacter abortibovis using de-novo genome sequence assembly and reverse vaccinology.</title>
        <authorList>
            <person name="Welly B.T."/>
            <person name="Miller M.R."/>
            <person name="Stott J.L."/>
            <person name="Blanchard M.T."/>
            <person name="Islas-Trejo A.D."/>
            <person name="O'Rourke S.M."/>
            <person name="Young A.E."/>
            <person name="Medrano J.F."/>
            <person name="Van Eenennaam A.L."/>
        </authorList>
    </citation>
    <scope>NUCLEOTIDE SEQUENCE [LARGE SCALE GENOMIC DNA]</scope>
    <source>
        <strain evidence="2 3">BTF92-0548A/99-0131</strain>
    </source>
</reference>
<dbReference type="CDD" id="cd19608">
    <property type="entry name" value="GH113_mannanase-like"/>
    <property type="match status" value="1"/>
</dbReference>
<evidence type="ECO:0000313" key="3">
    <source>
        <dbReference type="Proteomes" id="UP000185544"/>
    </source>
</evidence>
<dbReference type="EMBL" id="CP016908">
    <property type="protein sequence ID" value="APR99320.1"/>
    <property type="molecule type" value="Genomic_DNA"/>
</dbReference>
<accession>A0A1L6MUX6</accession>
<gene>
    <name evidence="2" type="ORF">BCY86_00490</name>
</gene>
<dbReference type="STRING" id="1882918.BCY86_00490"/>
<dbReference type="Proteomes" id="UP000185544">
    <property type="component" value="Chromosome"/>
</dbReference>